<dbReference type="EMBL" id="AKHW03001146">
    <property type="protein sequence ID" value="KYO43560.1"/>
    <property type="molecule type" value="Genomic_DNA"/>
</dbReference>
<name>A0A151P3K8_ALLMI</name>
<evidence type="ECO:0000313" key="2">
    <source>
        <dbReference type="EMBL" id="KYO43560.1"/>
    </source>
</evidence>
<reference evidence="2 3" key="1">
    <citation type="journal article" date="2012" name="Genome Biol.">
        <title>Sequencing three crocodilian genomes to illuminate the evolution of archosaurs and amniotes.</title>
        <authorList>
            <person name="St John J.A."/>
            <person name="Braun E.L."/>
            <person name="Isberg S.R."/>
            <person name="Miles L.G."/>
            <person name="Chong A.Y."/>
            <person name="Gongora J."/>
            <person name="Dalzell P."/>
            <person name="Moran C."/>
            <person name="Bed'hom B."/>
            <person name="Abzhanov A."/>
            <person name="Burgess S.C."/>
            <person name="Cooksey A.M."/>
            <person name="Castoe T.A."/>
            <person name="Crawford N.G."/>
            <person name="Densmore L.D."/>
            <person name="Drew J.C."/>
            <person name="Edwards S.V."/>
            <person name="Faircloth B.C."/>
            <person name="Fujita M.K."/>
            <person name="Greenwold M.J."/>
            <person name="Hoffmann F.G."/>
            <person name="Howard J.M."/>
            <person name="Iguchi T."/>
            <person name="Janes D.E."/>
            <person name="Khan S.Y."/>
            <person name="Kohno S."/>
            <person name="de Koning A.J."/>
            <person name="Lance S.L."/>
            <person name="McCarthy F.M."/>
            <person name="McCormack J.E."/>
            <person name="Merchant M.E."/>
            <person name="Peterson D.G."/>
            <person name="Pollock D.D."/>
            <person name="Pourmand N."/>
            <person name="Raney B.J."/>
            <person name="Roessler K.A."/>
            <person name="Sanford J.R."/>
            <person name="Sawyer R.H."/>
            <person name="Schmidt C.J."/>
            <person name="Triplett E.W."/>
            <person name="Tuberville T.D."/>
            <person name="Venegas-Anaya M."/>
            <person name="Howard J.T."/>
            <person name="Jarvis E.D."/>
            <person name="Guillette L.J.Jr."/>
            <person name="Glenn T.C."/>
            <person name="Green R.E."/>
            <person name="Ray D.A."/>
        </authorList>
    </citation>
    <scope>NUCLEOTIDE SEQUENCE [LARGE SCALE GENOMIC DNA]</scope>
    <source>
        <strain evidence="2">KSC_2009_1</strain>
    </source>
</reference>
<sequence>MGRVKDARVESSCLSTGAEFDESSAHEHLEAKDELRNVPSSDSSGVMLMHGCIINYVLFEKLLHCIREVETVGARCPGCFLESGYIPASSLVLMDAQKSADIGIYFQMDRTGDEARLLKHSGSKTELHQVPE</sequence>
<organism evidence="2 3">
    <name type="scientific">Alligator mississippiensis</name>
    <name type="common">American alligator</name>
    <dbReference type="NCBI Taxonomy" id="8496"/>
    <lineage>
        <taxon>Eukaryota</taxon>
        <taxon>Metazoa</taxon>
        <taxon>Chordata</taxon>
        <taxon>Craniata</taxon>
        <taxon>Vertebrata</taxon>
        <taxon>Euteleostomi</taxon>
        <taxon>Archelosauria</taxon>
        <taxon>Archosauria</taxon>
        <taxon>Crocodylia</taxon>
        <taxon>Alligatoridae</taxon>
        <taxon>Alligatorinae</taxon>
        <taxon>Alligator</taxon>
    </lineage>
</organism>
<feature type="region of interest" description="Disordered" evidence="1">
    <location>
        <begin position="18"/>
        <end position="41"/>
    </location>
</feature>
<evidence type="ECO:0000313" key="3">
    <source>
        <dbReference type="Proteomes" id="UP000050525"/>
    </source>
</evidence>
<proteinExistence type="predicted"/>
<keyword evidence="3" id="KW-1185">Reference proteome</keyword>
<dbReference type="Proteomes" id="UP000050525">
    <property type="component" value="Unassembled WGS sequence"/>
</dbReference>
<gene>
    <name evidence="2" type="ORF">Y1Q_0013589</name>
</gene>
<dbReference type="AlphaFoldDB" id="A0A151P3K8"/>
<feature type="compositionally biased region" description="Basic and acidic residues" evidence="1">
    <location>
        <begin position="23"/>
        <end position="36"/>
    </location>
</feature>
<comment type="caution">
    <text evidence="2">The sequence shown here is derived from an EMBL/GenBank/DDBJ whole genome shotgun (WGS) entry which is preliminary data.</text>
</comment>
<protein>
    <submittedName>
        <fullName evidence="2">Uncharacterized protein</fullName>
    </submittedName>
</protein>
<accession>A0A151P3K8</accession>
<evidence type="ECO:0000256" key="1">
    <source>
        <dbReference type="SAM" id="MobiDB-lite"/>
    </source>
</evidence>